<feature type="domain" description="TNT" evidence="2">
    <location>
        <begin position="542"/>
        <end position="621"/>
    </location>
</feature>
<accession>A0ABT1HXW5</accession>
<organism evidence="3 4">
    <name type="scientific">Streptoalloteichus tenebrarius (strain ATCC 17920 / DSM 40477 / JCM 4838 / CBS 697.72 / NBRC 16177 / NCIMB 11028 / NRRL B-12390 / A12253. 1 / ISP 5477)</name>
    <name type="common">Streptomyces tenebrarius</name>
    <dbReference type="NCBI Taxonomy" id="1933"/>
    <lineage>
        <taxon>Bacteria</taxon>
        <taxon>Bacillati</taxon>
        <taxon>Actinomycetota</taxon>
        <taxon>Actinomycetes</taxon>
        <taxon>Pseudonocardiales</taxon>
        <taxon>Pseudonocardiaceae</taxon>
        <taxon>Streptoalloteichus</taxon>
    </lineage>
</organism>
<dbReference type="InterPro" id="IPR036170">
    <property type="entry name" value="YezG-like_sf"/>
</dbReference>
<evidence type="ECO:0000313" key="4">
    <source>
        <dbReference type="Proteomes" id="UP001205311"/>
    </source>
</evidence>
<dbReference type="SUPFAM" id="SSF160424">
    <property type="entry name" value="BH3703-like"/>
    <property type="match status" value="1"/>
</dbReference>
<feature type="compositionally biased region" description="Pro residues" evidence="1">
    <location>
        <begin position="630"/>
        <end position="659"/>
    </location>
</feature>
<dbReference type="EMBL" id="JAMTCP010000026">
    <property type="protein sequence ID" value="MCP2260354.1"/>
    <property type="molecule type" value="Genomic_DNA"/>
</dbReference>
<evidence type="ECO:0000256" key="1">
    <source>
        <dbReference type="SAM" id="MobiDB-lite"/>
    </source>
</evidence>
<reference evidence="3 4" key="1">
    <citation type="submission" date="2022-06" db="EMBL/GenBank/DDBJ databases">
        <title>Genomic Encyclopedia of Archaeal and Bacterial Type Strains, Phase II (KMG-II): from individual species to whole genera.</title>
        <authorList>
            <person name="Goeker M."/>
        </authorList>
    </citation>
    <scope>NUCLEOTIDE SEQUENCE [LARGE SCALE GENOMIC DNA]</scope>
    <source>
        <strain evidence="3 4">DSM 40477</strain>
    </source>
</reference>
<protein>
    <recommendedName>
        <fullName evidence="2">TNT domain-containing protein</fullName>
    </recommendedName>
</protein>
<comment type="caution">
    <text evidence="3">The sequence shown here is derived from an EMBL/GenBank/DDBJ whole genome shotgun (WGS) entry which is preliminary data.</text>
</comment>
<proteinExistence type="predicted"/>
<sequence length="659" mass="73634">MIIDDIPPSGLHVVCSNEVHPTLARTEQDDAGTHSVRLPNGDVRTVGPTEVESVFDLLTVAGHGDELAVVTPRQDESGGTSHRPPEGATRLLQLRLSRTFSPVPTAYPLPALPEDHHQDEVDLMESPWGRGFTQALLGQAPQWWTQISIECRAIAGQMELLCLVTFGRRPDEVVRHWAPPPDISQWFHRLRLITYRPGEGAWFTARYRFVREGSYASFEFDRVNEPGWQYLTAEREPLLARRYADDLLLFPRDPAHTPDWLAAAVHRGHLDETRHLLLGGGTPRPADANGMAAVQPAPLVEARLFDHLDDNGHPRAYRPPLGVAERRAVLEYLRNGTVVLSSRGQSEDLLDPGRGATVPMAFLTDGTWVWSAAHAYYLEHHGLTPPLELLGHIRARRYEPPRQLAENTKRRATALVMGMPGPDPGIQEEFERAYWWIRWYARYYDLCPLIYSIGQLRPDAWCLVPEGDEYAVFWNSADQRYGEARFGDVGEAARYLVGTLISYVDDYRRHPEDIFDDFDCPIPVLGDDPPLTHYAEKLWVQLNAGAQVVRYGTPDGNTTFLSGSRFDQLNLPPEYAEREVHSYYVMADTILITGVTAGGARAYLFPWPVAEHLAAGHLVEIDPAQAQPTEEPPTSPPTPPTPPTSPPTPPTPPTPPAGE</sequence>
<gene>
    <name evidence="3" type="ORF">LX15_004068</name>
</gene>
<keyword evidence="4" id="KW-1185">Reference proteome</keyword>
<feature type="region of interest" description="Disordered" evidence="1">
    <location>
        <begin position="621"/>
        <end position="659"/>
    </location>
</feature>
<dbReference type="RefSeq" id="WP_253671210.1">
    <property type="nucleotide sequence ID" value="NZ_JAMTCP010000026.1"/>
</dbReference>
<dbReference type="Pfam" id="PF14021">
    <property type="entry name" value="TNT"/>
    <property type="match status" value="1"/>
</dbReference>
<evidence type="ECO:0000259" key="2">
    <source>
        <dbReference type="Pfam" id="PF14021"/>
    </source>
</evidence>
<evidence type="ECO:0000313" key="3">
    <source>
        <dbReference type="EMBL" id="MCP2260354.1"/>
    </source>
</evidence>
<dbReference type="InterPro" id="IPR025331">
    <property type="entry name" value="TNT"/>
</dbReference>
<dbReference type="Proteomes" id="UP001205311">
    <property type="component" value="Unassembled WGS sequence"/>
</dbReference>
<feature type="region of interest" description="Disordered" evidence="1">
    <location>
        <begin position="25"/>
        <end position="45"/>
    </location>
</feature>
<name>A0ABT1HXW5_STRSD</name>